<dbReference type="RefSeq" id="WP_092738204.1">
    <property type="nucleotide sequence ID" value="NZ_FNOV01000002.1"/>
</dbReference>
<dbReference type="Proteomes" id="UP000199249">
    <property type="component" value="Unassembled WGS sequence"/>
</dbReference>
<protein>
    <recommendedName>
        <fullName evidence="4">DUF4290 domain-containing protein</fullName>
    </recommendedName>
</protein>
<dbReference type="AlphaFoldDB" id="A0A1H3DGS6"/>
<reference evidence="3" key="1">
    <citation type="submission" date="2016-10" db="EMBL/GenBank/DDBJ databases">
        <authorList>
            <person name="Varghese N."/>
            <person name="Submissions S."/>
        </authorList>
    </citation>
    <scope>NUCLEOTIDE SEQUENCE [LARGE SCALE GENOMIC DNA]</scope>
    <source>
        <strain evidence="3">CGMCC 1.8975</strain>
    </source>
</reference>
<sequence length="241" mass="27036">MTLPSLHKHELLQREYGQSTFQLVQQLAGIEDRDERTRRAQQIVQLIFRLQPALRDQPDSQATVWNHIFEMADGELDVDAPFTLAAQVNLGPPKRLAYPAKGPKFRAYGQAIEQLVAQALTLEDATEREQAAIIIGRTMKFLYRSHNKENAKDLTIIKHLRELSGGELNLDADCVQAENLFEFASTGGRTASFIVPQPRQERDGSGNRRSGGGGSNSGGNRRDKQRRGGRKNRQEPQQPPQ</sequence>
<feature type="region of interest" description="Disordered" evidence="1">
    <location>
        <begin position="191"/>
        <end position="241"/>
    </location>
</feature>
<evidence type="ECO:0000256" key="1">
    <source>
        <dbReference type="SAM" id="MobiDB-lite"/>
    </source>
</evidence>
<dbReference type="Pfam" id="PF14123">
    <property type="entry name" value="DUF4290"/>
    <property type="match status" value="1"/>
</dbReference>
<evidence type="ECO:0008006" key="4">
    <source>
        <dbReference type="Google" id="ProtNLM"/>
    </source>
</evidence>
<evidence type="ECO:0000313" key="2">
    <source>
        <dbReference type="EMBL" id="SDX65692.1"/>
    </source>
</evidence>
<name>A0A1H3DGS6_9BACT</name>
<keyword evidence="3" id="KW-1185">Reference proteome</keyword>
<dbReference type="STRING" id="651662.SAMN04488069_102359"/>
<dbReference type="InterPro" id="IPR025632">
    <property type="entry name" value="DUF4290"/>
</dbReference>
<dbReference type="OrthoDB" id="1466969at2"/>
<gene>
    <name evidence="2" type="ORF">SAMN04488069_102359</name>
</gene>
<proteinExistence type="predicted"/>
<evidence type="ECO:0000313" key="3">
    <source>
        <dbReference type="Proteomes" id="UP000199249"/>
    </source>
</evidence>
<dbReference type="EMBL" id="FNOV01000002">
    <property type="protein sequence ID" value="SDX65692.1"/>
    <property type="molecule type" value="Genomic_DNA"/>
</dbReference>
<organism evidence="2 3">
    <name type="scientific">Hymenobacter psychrophilus</name>
    <dbReference type="NCBI Taxonomy" id="651662"/>
    <lineage>
        <taxon>Bacteria</taxon>
        <taxon>Pseudomonadati</taxon>
        <taxon>Bacteroidota</taxon>
        <taxon>Cytophagia</taxon>
        <taxon>Cytophagales</taxon>
        <taxon>Hymenobacteraceae</taxon>
        <taxon>Hymenobacter</taxon>
    </lineage>
</organism>
<accession>A0A1H3DGS6</accession>